<sequence>MLDTQVSNSTNNPNNKDSKTMILASNNTFTPKIYHGIIVAVNYLGIHNHSAKNILDAHFNDKDNLSQGGVNGSRERSISDKNSKGNDNSSGDISDKQNITGNNEINNNHTSTINNPNIPINPLTSSQDISSHQSSFNLSSTPLDNNTNNPSTLSKHFFKLTLTSPLYRLSLNKANRIYTNKSIVEIIKRTLDFYRGYINKEIIFSSLYNTYPKEELITQYNESDLDFLMRLAHNNGIYFYEDSNHIYFCDGEYYRDTSKGAKGDFSSKGDSHYNQDSSVLTSHNNPPHSTHSSINQSNNPSKSFGDTHTNQDSNHSSYLRDSHLSDSSNRDSHNIALRESNDINNPPHSQTIKSILFNPNIANNVLNTPCIYALSKPQRLHTQSFTYSSSHASYPHTIHRGTLHRHVSMIEQSRGDSQRESLFNNNPYANNPD</sequence>
<reference evidence="2 3" key="1">
    <citation type="submission" date="2018-04" db="EMBL/GenBank/DDBJ databases">
        <title>Novel Campyloabacter and Helicobacter Species and Strains.</title>
        <authorList>
            <person name="Mannion A.J."/>
            <person name="Shen Z."/>
            <person name="Fox J.G."/>
        </authorList>
    </citation>
    <scope>NUCLEOTIDE SEQUENCE [LARGE SCALE GENOMIC DNA]</scope>
    <source>
        <strain evidence="2 3">MIT 17-337</strain>
    </source>
</reference>
<evidence type="ECO:0000256" key="1">
    <source>
        <dbReference type="SAM" id="MobiDB-lite"/>
    </source>
</evidence>
<comment type="caution">
    <text evidence="2">The sequence shown here is derived from an EMBL/GenBank/DDBJ whole genome shotgun (WGS) entry which is preliminary data.</text>
</comment>
<feature type="compositionally biased region" description="Low complexity" evidence="1">
    <location>
        <begin position="85"/>
        <end position="135"/>
    </location>
</feature>
<name>A0A3D8I5E0_9HELI</name>
<proteinExistence type="predicted"/>
<feature type="region of interest" description="Disordered" evidence="1">
    <location>
        <begin position="264"/>
        <end position="331"/>
    </location>
</feature>
<dbReference type="SUPFAM" id="SSF69279">
    <property type="entry name" value="Phage tail proteins"/>
    <property type="match status" value="1"/>
</dbReference>
<dbReference type="Proteomes" id="UP000256379">
    <property type="component" value="Unassembled WGS sequence"/>
</dbReference>
<feature type="non-terminal residue" evidence="2">
    <location>
        <position position="433"/>
    </location>
</feature>
<feature type="compositionally biased region" description="Low complexity" evidence="1">
    <location>
        <begin position="281"/>
        <end position="293"/>
    </location>
</feature>
<feature type="compositionally biased region" description="Basic and acidic residues" evidence="1">
    <location>
        <begin position="318"/>
        <end position="331"/>
    </location>
</feature>
<keyword evidence="3" id="KW-1185">Reference proteome</keyword>
<dbReference type="Gene3D" id="4.10.220.110">
    <property type="match status" value="1"/>
</dbReference>
<feature type="compositionally biased region" description="Polar residues" evidence="1">
    <location>
        <begin position="136"/>
        <end position="147"/>
    </location>
</feature>
<protein>
    <recommendedName>
        <fullName evidence="4">Gp5/Type VI secretion system Vgr protein OB-fold domain-containing protein</fullName>
    </recommendedName>
</protein>
<feature type="region of interest" description="Disordered" evidence="1">
    <location>
        <begin position="66"/>
        <end position="147"/>
    </location>
</feature>
<accession>A0A3D8I5E0</accession>
<dbReference type="AlphaFoldDB" id="A0A3D8I5E0"/>
<organism evidence="2 3">
    <name type="scientific">Helicobacter didelphidarum</name>
    <dbReference type="NCBI Taxonomy" id="2040648"/>
    <lineage>
        <taxon>Bacteria</taxon>
        <taxon>Pseudomonadati</taxon>
        <taxon>Campylobacterota</taxon>
        <taxon>Epsilonproteobacteria</taxon>
        <taxon>Campylobacterales</taxon>
        <taxon>Helicobacteraceae</taxon>
        <taxon>Helicobacter</taxon>
    </lineage>
</organism>
<evidence type="ECO:0000313" key="2">
    <source>
        <dbReference type="EMBL" id="RDU60362.1"/>
    </source>
</evidence>
<feature type="compositionally biased region" description="Polar residues" evidence="1">
    <location>
        <begin position="420"/>
        <end position="433"/>
    </location>
</feature>
<evidence type="ECO:0000313" key="3">
    <source>
        <dbReference type="Proteomes" id="UP000256379"/>
    </source>
</evidence>
<feature type="compositionally biased region" description="Basic and acidic residues" evidence="1">
    <location>
        <begin position="73"/>
        <end position="84"/>
    </location>
</feature>
<dbReference type="Pfam" id="PF05954">
    <property type="entry name" value="Phage_GPD"/>
    <property type="match status" value="1"/>
</dbReference>
<feature type="compositionally biased region" description="Polar residues" evidence="1">
    <location>
        <begin position="294"/>
        <end position="317"/>
    </location>
</feature>
<evidence type="ECO:0008006" key="4">
    <source>
        <dbReference type="Google" id="ProtNLM"/>
    </source>
</evidence>
<feature type="compositionally biased region" description="Basic and acidic residues" evidence="1">
    <location>
        <begin position="264"/>
        <end position="273"/>
    </location>
</feature>
<feature type="region of interest" description="Disordered" evidence="1">
    <location>
        <begin position="411"/>
        <end position="433"/>
    </location>
</feature>
<dbReference type="Gene3D" id="3.55.50.10">
    <property type="entry name" value="Baseplate protein-like domains"/>
    <property type="match status" value="1"/>
</dbReference>
<dbReference type="Gene3D" id="2.30.110.50">
    <property type="match status" value="1"/>
</dbReference>
<dbReference type="EMBL" id="NXLQ01000095">
    <property type="protein sequence ID" value="RDU60362.1"/>
    <property type="molecule type" value="Genomic_DNA"/>
</dbReference>
<gene>
    <name evidence="2" type="ORF">CQA53_10980</name>
</gene>